<dbReference type="EMBL" id="KB201305">
    <property type="protein sequence ID" value="ESO97393.1"/>
    <property type="molecule type" value="Genomic_DNA"/>
</dbReference>
<feature type="transmembrane region" description="Helical" evidence="6">
    <location>
        <begin position="63"/>
        <end position="86"/>
    </location>
</feature>
<dbReference type="GeneID" id="20248638"/>
<dbReference type="OMA" id="WEKFSLY"/>
<proteinExistence type="inferred from homology"/>
<keyword evidence="3 6" id="KW-0812">Transmembrane</keyword>
<dbReference type="InterPro" id="IPR006043">
    <property type="entry name" value="NCS2"/>
</dbReference>
<comment type="subcellular location">
    <subcellularLocation>
        <location evidence="1">Membrane</location>
        <topology evidence="1">Multi-pass membrane protein</topology>
    </subcellularLocation>
</comment>
<feature type="transmembrane region" description="Helical" evidence="6">
    <location>
        <begin position="419"/>
        <end position="438"/>
    </location>
</feature>
<sequence length="558" mass="60130">MDKTDREADERNRASTVLYGVSDIPPWHITLLLGCQVFLTCLGGTFAYPLIISGALCLEGDTLGLAQVIGTVIFVSGLSTLIQTFFGIRLPIVQSCSPAFITPVFSLMAIYKPTDCPFNIKNYNETLPEIGGPVHREIWQTRIIEVTGAIMIASLFQLVIGCSGLLGVMLRFIGPLTVTPTIAMIGLSIFNPAYQKSENQWWIAITTVALIVIFSQYIMLAIVTAWVICIILTASGALPDDKNGWGYKARTDVKIAVLEKADWFRFPYPGQWGMPTISLAGVFGMLAGVFATIVESVGDYYACARLANAPPPPGSAVSRGIGMEGVACVIGAGIGSPGCTTSYSENIGAIGITKVGSRIVTQVGAVIMLFLGCFTKFGALFVTLPDSIVGGLFFVMFGMVTAVGLSNLQFVNLNSSRNLFVIGVPLVFALSVPTWLKIQSSSPISTGSVFVDQIFTVLLSTNMFVAGLLAFFLDNTIPGSDEERGIKAWRETDKHDSDDGSSSHVYDIPFLQKYLDKLACSKYVPILPNFKGDKSDSTVTGCCKQCRSPSFKEPEVYV</sequence>
<feature type="transmembrane region" description="Helical" evidence="6">
    <location>
        <begin position="172"/>
        <end position="194"/>
    </location>
</feature>
<dbReference type="RefSeq" id="XP_009051986.1">
    <property type="nucleotide sequence ID" value="XM_009053738.1"/>
</dbReference>
<evidence type="ECO:0000256" key="2">
    <source>
        <dbReference type="ARBA" id="ARBA00008821"/>
    </source>
</evidence>
<evidence type="ECO:0000256" key="5">
    <source>
        <dbReference type="ARBA" id="ARBA00023136"/>
    </source>
</evidence>
<keyword evidence="4 6" id="KW-1133">Transmembrane helix</keyword>
<keyword evidence="8" id="KW-1185">Reference proteome</keyword>
<evidence type="ECO:0000313" key="7">
    <source>
        <dbReference type="EMBL" id="ESO97393.1"/>
    </source>
</evidence>
<organism evidence="7 8">
    <name type="scientific">Lottia gigantea</name>
    <name type="common">Giant owl limpet</name>
    <dbReference type="NCBI Taxonomy" id="225164"/>
    <lineage>
        <taxon>Eukaryota</taxon>
        <taxon>Metazoa</taxon>
        <taxon>Spiralia</taxon>
        <taxon>Lophotrochozoa</taxon>
        <taxon>Mollusca</taxon>
        <taxon>Gastropoda</taxon>
        <taxon>Patellogastropoda</taxon>
        <taxon>Lottioidea</taxon>
        <taxon>Lottiidae</taxon>
        <taxon>Lottia</taxon>
    </lineage>
</organism>
<dbReference type="PROSITE" id="PS51257">
    <property type="entry name" value="PROKAR_LIPOPROTEIN"/>
    <property type="match status" value="1"/>
</dbReference>
<comment type="similarity">
    <text evidence="2">Belongs to the nucleobase:cation symporter-2 (NCS2) (TC 2.A.40) family.</text>
</comment>
<feature type="transmembrane region" description="Helical" evidence="6">
    <location>
        <begin position="146"/>
        <end position="166"/>
    </location>
</feature>
<dbReference type="CTD" id="20248638"/>
<dbReference type="STRING" id="225164.V4A0S0"/>
<accession>V4A0S0</accession>
<name>V4A0S0_LOTGI</name>
<dbReference type="PANTHER" id="PTHR11119">
    <property type="entry name" value="XANTHINE-URACIL / VITAMIN C PERMEASE FAMILY MEMBER"/>
    <property type="match status" value="1"/>
</dbReference>
<dbReference type="HOGENOM" id="CLU_017959_5_4_1"/>
<dbReference type="KEGG" id="lgi:LOTGIDRAFT_231570"/>
<feature type="transmembrane region" description="Helical" evidence="6">
    <location>
        <begin position="201"/>
        <end position="234"/>
    </location>
</feature>
<gene>
    <name evidence="7" type="ORF">LOTGIDRAFT_231570</name>
</gene>
<keyword evidence="5 6" id="KW-0472">Membrane</keyword>
<dbReference type="GO" id="GO:0016020">
    <property type="term" value="C:membrane"/>
    <property type="evidence" value="ECO:0007669"/>
    <property type="project" value="UniProtKB-SubCell"/>
</dbReference>
<dbReference type="Proteomes" id="UP000030746">
    <property type="component" value="Unassembled WGS sequence"/>
</dbReference>
<dbReference type="Pfam" id="PF00860">
    <property type="entry name" value="Xan_ur_permease"/>
    <property type="match status" value="2"/>
</dbReference>
<evidence type="ECO:0000256" key="6">
    <source>
        <dbReference type="SAM" id="Phobius"/>
    </source>
</evidence>
<feature type="transmembrane region" description="Helical" evidence="6">
    <location>
        <begin position="27"/>
        <end position="51"/>
    </location>
</feature>
<dbReference type="OrthoDB" id="1641903at2759"/>
<feature type="transmembrane region" description="Helical" evidence="6">
    <location>
        <begin position="450"/>
        <end position="473"/>
    </location>
</feature>
<reference evidence="7 8" key="1">
    <citation type="journal article" date="2013" name="Nature">
        <title>Insights into bilaterian evolution from three spiralian genomes.</title>
        <authorList>
            <person name="Simakov O."/>
            <person name="Marletaz F."/>
            <person name="Cho S.J."/>
            <person name="Edsinger-Gonzales E."/>
            <person name="Havlak P."/>
            <person name="Hellsten U."/>
            <person name="Kuo D.H."/>
            <person name="Larsson T."/>
            <person name="Lv J."/>
            <person name="Arendt D."/>
            <person name="Savage R."/>
            <person name="Osoegawa K."/>
            <person name="de Jong P."/>
            <person name="Grimwood J."/>
            <person name="Chapman J.A."/>
            <person name="Shapiro H."/>
            <person name="Aerts A."/>
            <person name="Otillar R.P."/>
            <person name="Terry A.Y."/>
            <person name="Boore J.L."/>
            <person name="Grigoriev I.V."/>
            <person name="Lindberg D.R."/>
            <person name="Seaver E.C."/>
            <person name="Weisblat D.A."/>
            <person name="Putnam N.H."/>
            <person name="Rokhsar D.S."/>
        </authorList>
    </citation>
    <scope>NUCLEOTIDE SEQUENCE [LARGE SCALE GENOMIC DNA]</scope>
</reference>
<evidence type="ECO:0000313" key="8">
    <source>
        <dbReference type="Proteomes" id="UP000030746"/>
    </source>
</evidence>
<dbReference type="GO" id="GO:0022857">
    <property type="term" value="F:transmembrane transporter activity"/>
    <property type="evidence" value="ECO:0007669"/>
    <property type="project" value="InterPro"/>
</dbReference>
<evidence type="ECO:0000256" key="4">
    <source>
        <dbReference type="ARBA" id="ARBA00022989"/>
    </source>
</evidence>
<evidence type="ECO:0000256" key="1">
    <source>
        <dbReference type="ARBA" id="ARBA00004141"/>
    </source>
</evidence>
<evidence type="ECO:0000256" key="3">
    <source>
        <dbReference type="ARBA" id="ARBA00022692"/>
    </source>
</evidence>
<feature type="transmembrane region" description="Helical" evidence="6">
    <location>
        <begin position="388"/>
        <end position="407"/>
    </location>
</feature>
<feature type="transmembrane region" description="Helical" evidence="6">
    <location>
        <begin position="272"/>
        <end position="294"/>
    </location>
</feature>
<protein>
    <submittedName>
        <fullName evidence="7">Uncharacterized protein</fullName>
    </submittedName>
</protein>
<dbReference type="AlphaFoldDB" id="V4A0S0"/>
<feature type="transmembrane region" description="Helical" evidence="6">
    <location>
        <begin position="363"/>
        <end position="382"/>
    </location>
</feature>